<evidence type="ECO:0000256" key="1">
    <source>
        <dbReference type="SAM" id="Coils"/>
    </source>
</evidence>
<accession>A0A2T5PGH2</accession>
<keyword evidence="1" id="KW-0175">Coiled coil</keyword>
<dbReference type="Proteomes" id="UP000244052">
    <property type="component" value="Unassembled WGS sequence"/>
</dbReference>
<gene>
    <name evidence="2" type="ORF">DBO86_22760</name>
</gene>
<organism evidence="2 3">
    <name type="scientific">Ectopseudomonas oleovorans</name>
    <name type="common">Pseudomonas oleovorans</name>
    <dbReference type="NCBI Taxonomy" id="301"/>
    <lineage>
        <taxon>Bacteria</taxon>
        <taxon>Pseudomonadati</taxon>
        <taxon>Pseudomonadota</taxon>
        <taxon>Gammaproteobacteria</taxon>
        <taxon>Pseudomonadales</taxon>
        <taxon>Pseudomonadaceae</taxon>
        <taxon>Ectopseudomonas</taxon>
    </lineage>
</organism>
<dbReference type="EMBL" id="QASO01000129">
    <property type="protein sequence ID" value="PTU76828.1"/>
    <property type="molecule type" value="Genomic_DNA"/>
</dbReference>
<dbReference type="AlphaFoldDB" id="A0A2T5PGH2"/>
<keyword evidence="3" id="KW-1185">Reference proteome</keyword>
<protein>
    <submittedName>
        <fullName evidence="2">DUF2514 domain-containing protein</fullName>
    </submittedName>
</protein>
<feature type="coiled-coil region" evidence="1">
    <location>
        <begin position="29"/>
        <end position="56"/>
    </location>
</feature>
<name>A0A2T5PGH2_ECTOL</name>
<feature type="coiled-coil region" evidence="1">
    <location>
        <begin position="83"/>
        <end position="117"/>
    </location>
</feature>
<dbReference type="Pfam" id="PF10721">
    <property type="entry name" value="DUF2514"/>
    <property type="match status" value="1"/>
</dbReference>
<comment type="caution">
    <text evidence="2">The sequence shown here is derived from an EMBL/GenBank/DDBJ whole genome shotgun (WGS) entry which is preliminary data.</text>
</comment>
<dbReference type="InterPro" id="IPR019659">
    <property type="entry name" value="DUF2514"/>
</dbReference>
<evidence type="ECO:0000313" key="3">
    <source>
        <dbReference type="Proteomes" id="UP000244052"/>
    </source>
</evidence>
<reference evidence="2 3" key="1">
    <citation type="submission" date="2018-04" db="EMBL/GenBank/DDBJ databases">
        <title>Pseudomonas sp. nov., isolated from mangrove soil.</title>
        <authorList>
            <person name="Chen C."/>
        </authorList>
    </citation>
    <scope>NUCLEOTIDE SEQUENCE [LARGE SCALE GENOMIC DNA]</scope>
    <source>
        <strain evidence="2 3">JCM 14246</strain>
    </source>
</reference>
<evidence type="ECO:0000313" key="2">
    <source>
        <dbReference type="EMBL" id="PTU76828.1"/>
    </source>
</evidence>
<proteinExistence type="predicted"/>
<dbReference type="RefSeq" id="WP_108234918.1">
    <property type="nucleotide sequence ID" value="NZ_QASO01000129.1"/>
</dbReference>
<sequence>MTAWLKLVPGWAWWALALAVVAGWQQIRVSSAQSVAAGAQRELADYRAEVAERDRRAAVFVIQENQRRQAATEKADAEAQQQLDQARSDAARADSALERLQQRLAAAEQRSRDAGNSITAQLGQAADSAARMQADMFGRLGAAAQLYAGIADQRGIAGAACERAYDGLTGQ</sequence>